<keyword evidence="11" id="KW-1185">Reference proteome</keyword>
<evidence type="ECO:0000256" key="3">
    <source>
        <dbReference type="ARBA" id="ARBA00022723"/>
    </source>
</evidence>
<dbReference type="Gene3D" id="1.10.150.900">
    <property type="match status" value="1"/>
</dbReference>
<dbReference type="EMBL" id="KV417283">
    <property type="protein sequence ID" value="KZO96609.1"/>
    <property type="molecule type" value="Genomic_DNA"/>
</dbReference>
<comment type="similarity">
    <text evidence="1">Belongs to the peptidase M20A family.</text>
</comment>
<evidence type="ECO:0000256" key="1">
    <source>
        <dbReference type="ARBA" id="ARBA00006247"/>
    </source>
</evidence>
<dbReference type="InterPro" id="IPR001261">
    <property type="entry name" value="ArgE/DapE_CS"/>
</dbReference>
<keyword evidence="4" id="KW-0378">Hydrolase</keyword>
<dbReference type="Gene3D" id="3.30.70.360">
    <property type="match status" value="1"/>
</dbReference>
<feature type="binding site" evidence="7">
    <location>
        <position position="553"/>
    </location>
    <ligand>
        <name>Zn(2+)</name>
        <dbReference type="ChEBI" id="CHEBI:29105"/>
        <label>1</label>
    </ligand>
</feature>
<dbReference type="PROSITE" id="PS00758">
    <property type="entry name" value="ARGE_DAPE_CPG2_1"/>
    <property type="match status" value="1"/>
</dbReference>
<evidence type="ECO:0000256" key="8">
    <source>
        <dbReference type="SAM" id="MobiDB-lite"/>
    </source>
</evidence>
<evidence type="ECO:0000256" key="5">
    <source>
        <dbReference type="ARBA" id="ARBA00022833"/>
    </source>
</evidence>
<dbReference type="GO" id="GO:0051603">
    <property type="term" value="P:proteolysis involved in protein catabolic process"/>
    <property type="evidence" value="ECO:0007669"/>
    <property type="project" value="TreeGrafter"/>
</dbReference>
<feature type="binding site" evidence="7">
    <location>
        <position position="272"/>
    </location>
    <ligand>
        <name>Zn(2+)</name>
        <dbReference type="ChEBI" id="CHEBI:29105"/>
        <label>2</label>
    </ligand>
</feature>
<feature type="binding site" evidence="7">
    <location>
        <position position="209"/>
    </location>
    <ligand>
        <name>Zn(2+)</name>
        <dbReference type="ChEBI" id="CHEBI:29105"/>
        <label>2</label>
    </ligand>
</feature>
<dbReference type="PANTHER" id="PTHR45962">
    <property type="entry name" value="N-FATTY-ACYL-AMINO ACID SYNTHASE/HYDROLASE PM20D1"/>
    <property type="match status" value="1"/>
</dbReference>
<dbReference type="Pfam" id="PF07687">
    <property type="entry name" value="M20_dimer"/>
    <property type="match status" value="1"/>
</dbReference>
<dbReference type="InterPro" id="IPR047177">
    <property type="entry name" value="Pept_M20A"/>
</dbReference>
<dbReference type="OrthoDB" id="3064516at2759"/>
<dbReference type="AlphaFoldDB" id="A0A167MDU6"/>
<dbReference type="Gene3D" id="3.40.630.10">
    <property type="entry name" value="Zn peptidases"/>
    <property type="match status" value="1"/>
</dbReference>
<keyword evidence="3 7" id="KW-0479">Metal-binding</keyword>
<accession>A0A167MDU6</accession>
<feature type="binding site" evidence="7">
    <location>
        <position position="209"/>
    </location>
    <ligand>
        <name>Zn(2+)</name>
        <dbReference type="ChEBI" id="CHEBI:29105"/>
        <label>1</label>
    </ligand>
</feature>
<dbReference type="Pfam" id="PF01546">
    <property type="entry name" value="Peptidase_M20"/>
    <property type="match status" value="1"/>
</dbReference>
<gene>
    <name evidence="10" type="ORF">CALVIDRAFT_536978</name>
</gene>
<dbReference type="InterPro" id="IPR017141">
    <property type="entry name" value="Pept_M20_carboxypep"/>
</dbReference>
<dbReference type="Proteomes" id="UP000076738">
    <property type="component" value="Unassembled WGS sequence"/>
</dbReference>
<evidence type="ECO:0000256" key="7">
    <source>
        <dbReference type="PIRSR" id="PIRSR037217-2"/>
    </source>
</evidence>
<feature type="domain" description="Peptidase M20 dimerisation" evidence="9">
    <location>
        <begin position="290"/>
        <end position="439"/>
    </location>
</feature>
<feature type="active site" description="Proton acceptor" evidence="6">
    <location>
        <position position="243"/>
    </location>
</feature>
<dbReference type="GO" id="GO:0046872">
    <property type="term" value="F:metal ion binding"/>
    <property type="evidence" value="ECO:0007669"/>
    <property type="project" value="UniProtKB-KW"/>
</dbReference>
<dbReference type="PANTHER" id="PTHR45962:SF1">
    <property type="entry name" value="N-FATTY-ACYL-AMINO ACID SYNTHASE_HYDROLASE PM20D1"/>
    <property type="match status" value="1"/>
</dbReference>
<organism evidence="10 11">
    <name type="scientific">Calocera viscosa (strain TUFC12733)</name>
    <dbReference type="NCBI Taxonomy" id="1330018"/>
    <lineage>
        <taxon>Eukaryota</taxon>
        <taxon>Fungi</taxon>
        <taxon>Dikarya</taxon>
        <taxon>Basidiomycota</taxon>
        <taxon>Agaricomycotina</taxon>
        <taxon>Dacrymycetes</taxon>
        <taxon>Dacrymycetales</taxon>
        <taxon>Dacrymycetaceae</taxon>
        <taxon>Calocera</taxon>
    </lineage>
</organism>
<dbReference type="InterPro" id="IPR002933">
    <property type="entry name" value="Peptidase_M20"/>
</dbReference>
<dbReference type="GO" id="GO:0000328">
    <property type="term" value="C:fungal-type vacuole lumen"/>
    <property type="evidence" value="ECO:0007669"/>
    <property type="project" value="TreeGrafter"/>
</dbReference>
<dbReference type="SUPFAM" id="SSF55031">
    <property type="entry name" value="Bacterial exopeptidase dimerisation domain"/>
    <property type="match status" value="1"/>
</dbReference>
<evidence type="ECO:0000256" key="2">
    <source>
        <dbReference type="ARBA" id="ARBA00022670"/>
    </source>
</evidence>
<dbReference type="InterPro" id="IPR011650">
    <property type="entry name" value="Peptidase_M20_dimer"/>
</dbReference>
<feature type="region of interest" description="Disordered" evidence="8">
    <location>
        <begin position="1"/>
        <end position="20"/>
    </location>
</feature>
<keyword evidence="10" id="KW-0121">Carboxypeptidase</keyword>
<feature type="binding site" evidence="7">
    <location>
        <position position="244"/>
    </location>
    <ligand>
        <name>Zn(2+)</name>
        <dbReference type="ChEBI" id="CHEBI:29105"/>
        <label>1</label>
    </ligand>
</feature>
<evidence type="ECO:0000259" key="9">
    <source>
        <dbReference type="Pfam" id="PF07687"/>
    </source>
</evidence>
<proteinExistence type="inferred from homology"/>
<name>A0A167MDU6_CALVF</name>
<keyword evidence="5 7" id="KW-0862">Zinc</keyword>
<dbReference type="STRING" id="1330018.A0A167MDU6"/>
<dbReference type="InterPro" id="IPR036264">
    <property type="entry name" value="Bact_exopeptidase_dim_dom"/>
</dbReference>
<evidence type="ECO:0000313" key="10">
    <source>
        <dbReference type="EMBL" id="KZO96609.1"/>
    </source>
</evidence>
<sequence length="583" mass="63036">MEKHSLSHSLPGGAPAPQRTTSWKRPALLAALLLFNLPLIYRHLPSLQLPSYLSRTPLAPYAGETCAQLDPLFPSSNAAQWEAAKAKYAAPSYLAEAAEFLGGIVRIDTTVYDNWGPPAEDERWQKFLQVHAWLEDHFPLVYSHLTVTKVNKYGLVYHWPGSNSTLKPILLAAHQDVVPIDPVTASQWLHPPFSGLFDGEWIWGRGAGDQKSGLVGILLAVETLLSQGFSPQRGVVLAFGFDEEASGKFGAESISRYLMTTFGLDSIALLVDEGGGLAVQGEQLFAMPCVGEKGYVDVRVEVTTPGGHSSVPEPHTGIGYLSALITTLESTPNPTLLTRTNPYYENLVCAATYGSLPASYAGDIIRSRTDDAALKRVEAVVASTKQGRAMIGTTQAADLIGGGSVKVNALPEKVWAVVNHRISVDSSVQEVKNRFITLLHPYALANNLGLTAFGLNFTSPPDGKTNGHITLSQAWTPSTQLEPAPVSPHTKGEKAWDVLAGTIRACWDDVEGGAVVAPSVTGGNTDTRYYWKLTRAIYRYGGMKGTDSYNGAHTVNEAIRASGFVDRIKFYTAIILNADEYEL</sequence>
<evidence type="ECO:0000256" key="4">
    <source>
        <dbReference type="ARBA" id="ARBA00022801"/>
    </source>
</evidence>
<protein>
    <submittedName>
        <fullName evidence="10">Carboxypeptidase S</fullName>
    </submittedName>
</protein>
<dbReference type="CDD" id="cd05674">
    <property type="entry name" value="M20_yscS"/>
    <property type="match status" value="1"/>
</dbReference>
<feature type="active site" evidence="6">
    <location>
        <position position="176"/>
    </location>
</feature>
<reference evidence="10 11" key="1">
    <citation type="journal article" date="2016" name="Mol. Biol. Evol.">
        <title>Comparative Genomics of Early-Diverging Mushroom-Forming Fungi Provides Insights into the Origins of Lignocellulose Decay Capabilities.</title>
        <authorList>
            <person name="Nagy L.G."/>
            <person name="Riley R."/>
            <person name="Tritt A."/>
            <person name="Adam C."/>
            <person name="Daum C."/>
            <person name="Floudas D."/>
            <person name="Sun H."/>
            <person name="Yadav J.S."/>
            <person name="Pangilinan J."/>
            <person name="Larsson K.H."/>
            <person name="Matsuura K."/>
            <person name="Barry K."/>
            <person name="Labutti K."/>
            <person name="Kuo R."/>
            <person name="Ohm R.A."/>
            <person name="Bhattacharya S.S."/>
            <person name="Shirouzu T."/>
            <person name="Yoshinaga Y."/>
            <person name="Martin F.M."/>
            <person name="Grigoriev I.V."/>
            <person name="Hibbett D.S."/>
        </authorList>
    </citation>
    <scope>NUCLEOTIDE SEQUENCE [LARGE SCALE GENOMIC DNA]</scope>
    <source>
        <strain evidence="10 11">TUFC12733</strain>
    </source>
</reference>
<dbReference type="GO" id="GO:0004181">
    <property type="term" value="F:metallocarboxypeptidase activity"/>
    <property type="evidence" value="ECO:0007669"/>
    <property type="project" value="InterPro"/>
</dbReference>
<keyword evidence="2" id="KW-0645">Protease</keyword>
<evidence type="ECO:0000256" key="6">
    <source>
        <dbReference type="PIRSR" id="PIRSR037217-1"/>
    </source>
</evidence>
<dbReference type="PIRSF" id="PIRSF037217">
    <property type="entry name" value="Carboxypeptidase_S"/>
    <property type="match status" value="1"/>
</dbReference>
<dbReference type="SUPFAM" id="SSF53187">
    <property type="entry name" value="Zn-dependent exopeptidases"/>
    <property type="match status" value="1"/>
</dbReference>
<feature type="binding site" evidence="7">
    <location>
        <position position="174"/>
    </location>
    <ligand>
        <name>Zn(2+)</name>
        <dbReference type="ChEBI" id="CHEBI:29105"/>
        <label>2</label>
    </ligand>
</feature>
<evidence type="ECO:0000313" key="11">
    <source>
        <dbReference type="Proteomes" id="UP000076738"/>
    </source>
</evidence>